<protein>
    <submittedName>
        <fullName evidence="1">Uncharacterized protein</fullName>
    </submittedName>
</protein>
<proteinExistence type="predicted"/>
<dbReference type="EMBL" id="CP111014">
    <property type="protein sequence ID" value="WAQ99615.1"/>
    <property type="molecule type" value="Genomic_DNA"/>
</dbReference>
<organism evidence="1 2">
    <name type="scientific">Mya arenaria</name>
    <name type="common">Soft-shell clam</name>
    <dbReference type="NCBI Taxonomy" id="6604"/>
    <lineage>
        <taxon>Eukaryota</taxon>
        <taxon>Metazoa</taxon>
        <taxon>Spiralia</taxon>
        <taxon>Lophotrochozoa</taxon>
        <taxon>Mollusca</taxon>
        <taxon>Bivalvia</taxon>
        <taxon>Autobranchia</taxon>
        <taxon>Heteroconchia</taxon>
        <taxon>Euheterodonta</taxon>
        <taxon>Imparidentia</taxon>
        <taxon>Neoheterodontei</taxon>
        <taxon>Myida</taxon>
        <taxon>Myoidea</taxon>
        <taxon>Myidae</taxon>
        <taxon>Mya</taxon>
    </lineage>
</organism>
<accession>A0ABY7DSF8</accession>
<evidence type="ECO:0000313" key="2">
    <source>
        <dbReference type="Proteomes" id="UP001164746"/>
    </source>
</evidence>
<sequence>MHERDINKEMHAMVTFRQFRLSVFSFIMTNTFKIDRVLVTQRVVRATVSENVNLEHYACA</sequence>
<dbReference type="Proteomes" id="UP001164746">
    <property type="component" value="Chromosome 3"/>
</dbReference>
<reference evidence="1" key="1">
    <citation type="submission" date="2022-11" db="EMBL/GenBank/DDBJ databases">
        <title>Centuries of genome instability and evolution in soft-shell clam transmissible cancer (bioRxiv).</title>
        <authorList>
            <person name="Hart S.F.M."/>
            <person name="Yonemitsu M.A."/>
            <person name="Giersch R.M."/>
            <person name="Beal B.F."/>
            <person name="Arriagada G."/>
            <person name="Davis B.W."/>
            <person name="Ostrander E.A."/>
            <person name="Goff S.P."/>
            <person name="Metzger M.J."/>
        </authorList>
    </citation>
    <scope>NUCLEOTIDE SEQUENCE</scope>
    <source>
        <strain evidence="1">MELC-2E11</strain>
        <tissue evidence="1">Siphon/mantle</tissue>
    </source>
</reference>
<keyword evidence="2" id="KW-1185">Reference proteome</keyword>
<evidence type="ECO:0000313" key="1">
    <source>
        <dbReference type="EMBL" id="WAQ99615.1"/>
    </source>
</evidence>
<gene>
    <name evidence="1" type="ORF">MAR_023988</name>
</gene>
<name>A0ABY7DSF8_MYAAR</name>